<gene>
    <name evidence="2" type="ORF">WPS_25760</name>
</gene>
<evidence type="ECO:0000313" key="3">
    <source>
        <dbReference type="Proteomes" id="UP001317532"/>
    </source>
</evidence>
<evidence type="ECO:0000259" key="1">
    <source>
        <dbReference type="Pfam" id="PF00144"/>
    </source>
</evidence>
<dbReference type="InterPro" id="IPR012338">
    <property type="entry name" value="Beta-lactam/transpept-like"/>
</dbReference>
<dbReference type="KEGG" id="vab:WPS_25760"/>
<dbReference type="Proteomes" id="UP001317532">
    <property type="component" value="Chromosome"/>
</dbReference>
<organism evidence="2 3">
    <name type="scientific">Vulcanimicrobium alpinum</name>
    <dbReference type="NCBI Taxonomy" id="3016050"/>
    <lineage>
        <taxon>Bacteria</taxon>
        <taxon>Bacillati</taxon>
        <taxon>Vulcanimicrobiota</taxon>
        <taxon>Vulcanimicrobiia</taxon>
        <taxon>Vulcanimicrobiales</taxon>
        <taxon>Vulcanimicrobiaceae</taxon>
        <taxon>Vulcanimicrobium</taxon>
    </lineage>
</organism>
<accession>A0AAN1XYK5</accession>
<dbReference type="PANTHER" id="PTHR43283:SF7">
    <property type="entry name" value="BETA-LACTAMASE-RELATED DOMAIN-CONTAINING PROTEIN"/>
    <property type="match status" value="1"/>
</dbReference>
<name>A0AAN1XYK5_UNVUL</name>
<dbReference type="AlphaFoldDB" id="A0AAN1XYK5"/>
<dbReference type="SUPFAM" id="SSF56601">
    <property type="entry name" value="beta-lactamase/transpeptidase-like"/>
    <property type="match status" value="1"/>
</dbReference>
<dbReference type="InterPro" id="IPR001466">
    <property type="entry name" value="Beta-lactam-related"/>
</dbReference>
<evidence type="ECO:0000313" key="2">
    <source>
        <dbReference type="EMBL" id="BDE07300.1"/>
    </source>
</evidence>
<dbReference type="Pfam" id="PF00144">
    <property type="entry name" value="Beta-lactamase"/>
    <property type="match status" value="1"/>
</dbReference>
<sequence length="293" mass="30781">MTRALDLDAALAYAERHGLQAFVVQRGAEIAAEHYANGWSADKPHALYSGTKSFWGVAAVAAQDDGLLALDEPVGTTFADWRSGEKAAVTLRDLLQLTSGIGFGGLGTAVPAYPKALATPLKTTPETTFTYGGIPLQVFGAVLAAKLAPRDLTPHAYLRERILDPAGVAVASWRSLADGTQPLPTGAFLTARAWLTYGAFVRDGGTAGGREIVARASLARCFAGSAANPRYGLGWWLADGVVYASGAGGQGLYIVPDADTAIVFGNASSYKHDAFLKRLLARHAEPIELPPRS</sequence>
<keyword evidence="3" id="KW-1185">Reference proteome</keyword>
<reference evidence="2 3" key="1">
    <citation type="journal article" date="2022" name="ISME Commun">
        <title>Vulcanimicrobium alpinus gen. nov. sp. nov., the first cultivated representative of the candidate phylum 'Eremiobacterota', is a metabolically versatile aerobic anoxygenic phototroph.</title>
        <authorList>
            <person name="Yabe S."/>
            <person name="Muto K."/>
            <person name="Abe K."/>
            <person name="Yokota A."/>
            <person name="Staudigel H."/>
            <person name="Tebo B.M."/>
        </authorList>
    </citation>
    <scope>NUCLEOTIDE SEQUENCE [LARGE SCALE GENOMIC DNA]</scope>
    <source>
        <strain evidence="2 3">WC8-2</strain>
    </source>
</reference>
<feature type="domain" description="Beta-lactamase-related" evidence="1">
    <location>
        <begin position="15"/>
        <end position="264"/>
    </location>
</feature>
<proteinExistence type="predicted"/>
<dbReference type="EMBL" id="AP025523">
    <property type="protein sequence ID" value="BDE07300.1"/>
    <property type="molecule type" value="Genomic_DNA"/>
</dbReference>
<dbReference type="PANTHER" id="PTHR43283">
    <property type="entry name" value="BETA-LACTAMASE-RELATED"/>
    <property type="match status" value="1"/>
</dbReference>
<dbReference type="RefSeq" id="WP_317994902.1">
    <property type="nucleotide sequence ID" value="NZ_AP025523.1"/>
</dbReference>
<dbReference type="InterPro" id="IPR050789">
    <property type="entry name" value="Diverse_Enzym_Activities"/>
</dbReference>
<dbReference type="Gene3D" id="3.40.710.10">
    <property type="entry name" value="DD-peptidase/beta-lactamase superfamily"/>
    <property type="match status" value="1"/>
</dbReference>
<protein>
    <recommendedName>
        <fullName evidence="1">Beta-lactamase-related domain-containing protein</fullName>
    </recommendedName>
</protein>